<evidence type="ECO:0000313" key="8">
    <source>
        <dbReference type="Proteomes" id="UP000238362"/>
    </source>
</evidence>
<comment type="similarity">
    <text evidence="2">Belongs to the SsgA family.</text>
</comment>
<evidence type="ECO:0000256" key="1">
    <source>
        <dbReference type="ARBA" id="ARBA00004431"/>
    </source>
</evidence>
<comment type="caution">
    <text evidence="7">The sequence shown here is derived from an EMBL/GenBank/DDBJ whole genome shotgun (WGS) entry which is preliminary data.</text>
</comment>
<dbReference type="GO" id="GO:0000917">
    <property type="term" value="P:division septum assembly"/>
    <property type="evidence" value="ECO:0007669"/>
    <property type="project" value="UniProtKB-KW"/>
</dbReference>
<dbReference type="RefSeq" id="WP_106179226.1">
    <property type="nucleotide sequence ID" value="NZ_PVNH01000005.1"/>
</dbReference>
<dbReference type="InterPro" id="IPR006776">
    <property type="entry name" value="SsgB"/>
</dbReference>
<organism evidence="7 8">
    <name type="scientific">Prauserella shujinwangii</name>
    <dbReference type="NCBI Taxonomy" id="1453103"/>
    <lineage>
        <taxon>Bacteria</taxon>
        <taxon>Bacillati</taxon>
        <taxon>Actinomycetota</taxon>
        <taxon>Actinomycetes</taxon>
        <taxon>Pseudonocardiales</taxon>
        <taxon>Pseudonocardiaceae</taxon>
        <taxon>Prauserella</taxon>
    </lineage>
</organism>
<dbReference type="AlphaFoldDB" id="A0A2T0LV68"/>
<name>A0A2T0LV68_9PSEU</name>
<dbReference type="Gene3D" id="2.30.31.20">
    <property type="entry name" value="Sporulation-specific cell division protein SsgB"/>
    <property type="match status" value="1"/>
</dbReference>
<keyword evidence="6" id="KW-0131">Cell cycle</keyword>
<dbReference type="Proteomes" id="UP000238362">
    <property type="component" value="Unassembled WGS sequence"/>
</dbReference>
<accession>A0A2T0LV68</accession>
<dbReference type="EMBL" id="PVNH01000005">
    <property type="protein sequence ID" value="PRX47741.1"/>
    <property type="molecule type" value="Genomic_DNA"/>
</dbReference>
<dbReference type="InterPro" id="IPR038658">
    <property type="entry name" value="SsgB_sf"/>
</dbReference>
<evidence type="ECO:0000256" key="4">
    <source>
        <dbReference type="ARBA" id="ARBA00022969"/>
    </source>
</evidence>
<proteinExistence type="inferred from homology"/>
<dbReference type="Pfam" id="PF04686">
    <property type="entry name" value="SsgA"/>
    <property type="match status" value="1"/>
</dbReference>
<sequence length="146" mass="16162">MLTPERFSMQYLAWARRHVLGEPVEELGSRRIRLSYDSADPFAVVLEIANRDAWARWQFARDLLAAGLHHGTGLGEVHVCPAPHEAGDRVAIILRTEPGVGFELLLRRAEIEHALAGMHALVPSGQESARIDWERELAALGGGEQP</sequence>
<evidence type="ECO:0000256" key="6">
    <source>
        <dbReference type="ARBA" id="ARBA00023306"/>
    </source>
</evidence>
<keyword evidence="4" id="KW-0749">Sporulation</keyword>
<evidence type="ECO:0000256" key="3">
    <source>
        <dbReference type="ARBA" id="ARBA00022618"/>
    </source>
</evidence>
<comment type="subcellular location">
    <subcellularLocation>
        <location evidence="1">Cell septum</location>
    </subcellularLocation>
</comment>
<protein>
    <submittedName>
        <fullName evidence="7">Sporulation and cell division protein SsgA</fullName>
    </submittedName>
</protein>
<keyword evidence="3 7" id="KW-0132">Cell division</keyword>
<keyword evidence="8" id="KW-1185">Reference proteome</keyword>
<dbReference type="GO" id="GO:0030428">
    <property type="term" value="C:cell septum"/>
    <property type="evidence" value="ECO:0007669"/>
    <property type="project" value="UniProtKB-SubCell"/>
</dbReference>
<dbReference type="GO" id="GO:0030435">
    <property type="term" value="P:sporulation resulting in formation of a cellular spore"/>
    <property type="evidence" value="ECO:0007669"/>
    <property type="project" value="UniProtKB-KW"/>
</dbReference>
<keyword evidence="5" id="KW-0717">Septation</keyword>
<reference evidence="7 8" key="1">
    <citation type="submission" date="2018-03" db="EMBL/GenBank/DDBJ databases">
        <title>Genomic Encyclopedia of Type Strains, Phase III (KMG-III): the genomes of soil and plant-associated and newly described type strains.</title>
        <authorList>
            <person name="Whitman W."/>
        </authorList>
    </citation>
    <scope>NUCLEOTIDE SEQUENCE [LARGE SCALE GENOMIC DNA]</scope>
    <source>
        <strain evidence="7 8">CGMCC 4.7125</strain>
    </source>
</reference>
<evidence type="ECO:0000256" key="2">
    <source>
        <dbReference type="ARBA" id="ARBA00009323"/>
    </source>
</evidence>
<dbReference type="OrthoDB" id="3626321at2"/>
<evidence type="ECO:0000256" key="5">
    <source>
        <dbReference type="ARBA" id="ARBA00023210"/>
    </source>
</evidence>
<evidence type="ECO:0000313" key="7">
    <source>
        <dbReference type="EMBL" id="PRX47741.1"/>
    </source>
</evidence>
<gene>
    <name evidence="7" type="ORF">B0I33_105323</name>
</gene>